<organism evidence="3">
    <name type="scientific">Dissoconium aciculare CBS 342.82</name>
    <dbReference type="NCBI Taxonomy" id="1314786"/>
    <lineage>
        <taxon>Eukaryota</taxon>
        <taxon>Fungi</taxon>
        <taxon>Dikarya</taxon>
        <taxon>Ascomycota</taxon>
        <taxon>Pezizomycotina</taxon>
        <taxon>Dothideomycetes</taxon>
        <taxon>Dothideomycetidae</taxon>
        <taxon>Mycosphaerellales</taxon>
        <taxon>Dissoconiaceae</taxon>
        <taxon>Dissoconium</taxon>
    </lineage>
</organism>
<keyword evidence="1" id="KW-0812">Transmembrane</keyword>
<keyword evidence="1" id="KW-1133">Transmembrane helix</keyword>
<gene>
    <name evidence="3" type="ORF">K489DRAFT_268793</name>
</gene>
<keyword evidence="1" id="KW-0472">Membrane</keyword>
<proteinExistence type="predicted"/>
<reference evidence="3" key="2">
    <citation type="submission" date="2020-04" db="EMBL/GenBank/DDBJ databases">
        <authorList>
            <consortium name="NCBI Genome Project"/>
        </authorList>
    </citation>
    <scope>NUCLEOTIDE SEQUENCE</scope>
    <source>
        <strain evidence="3">CBS 342.82</strain>
    </source>
</reference>
<evidence type="ECO:0000256" key="1">
    <source>
        <dbReference type="SAM" id="Phobius"/>
    </source>
</evidence>
<sequence>MDSVDRVSATARGTSQCPFKILCETAAFLIWHIVLVLMLFDCMAIVLHMAAWTWFFYTFTRVFVALSGLLGRYLEVTDDSATSSSDKA</sequence>
<feature type="transmembrane region" description="Helical" evidence="1">
    <location>
        <begin position="54"/>
        <end position="74"/>
    </location>
</feature>
<dbReference type="RefSeq" id="XP_033458241.1">
    <property type="nucleotide sequence ID" value="XM_033600099.1"/>
</dbReference>
<name>A0A6J3LZJ0_9PEZI</name>
<accession>A0A6J3LZJ0</accession>
<evidence type="ECO:0000313" key="2">
    <source>
        <dbReference type="Proteomes" id="UP000504637"/>
    </source>
</evidence>
<dbReference type="Proteomes" id="UP000504637">
    <property type="component" value="Unplaced"/>
</dbReference>
<keyword evidence="2" id="KW-1185">Reference proteome</keyword>
<evidence type="ECO:0000313" key="3">
    <source>
        <dbReference type="RefSeq" id="XP_033458241.1"/>
    </source>
</evidence>
<dbReference type="AlphaFoldDB" id="A0A6J3LZJ0"/>
<protein>
    <submittedName>
        <fullName evidence="3">Uncharacterized protein</fullName>
    </submittedName>
</protein>
<reference evidence="3" key="3">
    <citation type="submission" date="2025-08" db="UniProtKB">
        <authorList>
            <consortium name="RefSeq"/>
        </authorList>
    </citation>
    <scope>IDENTIFICATION</scope>
    <source>
        <strain evidence="3">CBS 342.82</strain>
    </source>
</reference>
<feature type="transmembrane region" description="Helical" evidence="1">
    <location>
        <begin position="28"/>
        <end position="47"/>
    </location>
</feature>
<dbReference type="GeneID" id="54357899"/>
<reference evidence="3" key="1">
    <citation type="submission" date="2020-01" db="EMBL/GenBank/DDBJ databases">
        <authorList>
            <consortium name="DOE Joint Genome Institute"/>
            <person name="Haridas S."/>
            <person name="Albert R."/>
            <person name="Binder M."/>
            <person name="Bloem J."/>
            <person name="Labutti K."/>
            <person name="Salamov A."/>
            <person name="Andreopoulos B."/>
            <person name="Baker S.E."/>
            <person name="Barry K."/>
            <person name="Bills G."/>
            <person name="Bluhm B.H."/>
            <person name="Cannon C."/>
            <person name="Castanera R."/>
            <person name="Culley D.E."/>
            <person name="Daum C."/>
            <person name="Ezra D."/>
            <person name="Gonzalez J.B."/>
            <person name="Henrissat B."/>
            <person name="Kuo A."/>
            <person name="Liang C."/>
            <person name="Lipzen A."/>
            <person name="Lutzoni F."/>
            <person name="Magnuson J."/>
            <person name="Mondo S."/>
            <person name="Nolan M."/>
            <person name="Ohm R."/>
            <person name="Pangilinan J."/>
            <person name="Park H.-J."/>
            <person name="Ramirez L."/>
            <person name="Alfaro M."/>
            <person name="Sun H."/>
            <person name="Tritt A."/>
            <person name="Yoshinaga Y."/>
            <person name="Zwiers L.-H."/>
            <person name="Turgeon B.G."/>
            <person name="Goodwin S.B."/>
            <person name="Spatafora J.W."/>
            <person name="Crous P.W."/>
            <person name="Grigoriev I.V."/>
        </authorList>
    </citation>
    <scope>NUCLEOTIDE SEQUENCE</scope>
    <source>
        <strain evidence="3">CBS 342.82</strain>
    </source>
</reference>